<dbReference type="Proteomes" id="UP000467840">
    <property type="component" value="Chromosome 12"/>
</dbReference>
<feature type="coiled-coil region" evidence="1">
    <location>
        <begin position="202"/>
        <end position="285"/>
    </location>
</feature>
<feature type="domain" description="NET2A-D/KIP1-like C-terminal" evidence="3">
    <location>
        <begin position="715"/>
        <end position="852"/>
    </location>
</feature>
<dbReference type="InterPro" id="IPR056888">
    <property type="entry name" value="NET2A-D/KIP1-like_dom"/>
</dbReference>
<feature type="compositionally biased region" description="Basic and acidic residues" evidence="2">
    <location>
        <begin position="382"/>
        <end position="396"/>
    </location>
</feature>
<dbReference type="AlphaFoldDB" id="A0A6A6K6S6"/>
<proteinExistence type="predicted"/>
<keyword evidence="7" id="KW-1185">Reference proteome</keyword>
<evidence type="ECO:0000313" key="5">
    <source>
        <dbReference type="EMBL" id="KAF2283888.1"/>
    </source>
</evidence>
<feature type="domain" description="NET2A-D/KIP1-like alpha-helical" evidence="4">
    <location>
        <begin position="68"/>
        <end position="310"/>
    </location>
</feature>
<feature type="compositionally biased region" description="Basic and acidic residues" evidence="2">
    <location>
        <begin position="718"/>
        <end position="727"/>
    </location>
</feature>
<dbReference type="PANTHER" id="PTHR31631">
    <property type="entry name" value="PROTEIN NETWORKED 2D"/>
    <property type="match status" value="1"/>
</dbReference>
<dbReference type="EMBL" id="JAAGAX010000018">
    <property type="protein sequence ID" value="KAF2283888.1"/>
    <property type="molecule type" value="Genomic_DNA"/>
</dbReference>
<feature type="coiled-coil region" evidence="1">
    <location>
        <begin position="16"/>
        <end position="43"/>
    </location>
</feature>
<sequence>MKITKSATLAKSGLSKSKGLQEIDRLQKEILALQTEKEFVKSSYEGGLAKYWEIDEKIRETQDKVCSLQNEFGAGIVIEDDDARELMASAALKSCQETLAQLEEKQEKSVEEVIVESKRISDAREKLKSLKDEFLQGEINQEMPKAKDKFLKAKDKFLKAVRELKSLDQEPSIVTQERKDLDLLRVKIKEHFEVESNASLSVTELAEKIDELVNSVISLEAAVSSQAALIQRLRAETDELQAQIRILEDDKATLINGKNDLRDRLTELEETLLGLQELNRNVEDRNNGLQTHFTEAHHNLDHITEKLHDVKPDEEIQARPQTKWKSIVEVESQQEVEGQKCALNANDGLHALQKINSEEESEVLGKQHEDVKRQEGALNAKNDLHEPQKLNSEEGQKVSCKPRKELRRQQVALHLDDGPNESQNMELQDELKVPDSLQKEKKLSAKVNSQAELKEPEEKLNTEELNVSESSQKEKEFSTDVNLQAELKGQGQEEKLNPEDLKVSGRTHEESRGQGSALGPNGILDEPQNVKPDGKIEVSLSSQKIKATEEKKEEETKEDDLRNSTRNHREDASLPQTSDEPDDPKEKSHDMNMEEDKQDSPKALGNLLLVETQKGTEQDDEPDWKHLFMNGIGNREKTLLSEYTAILRNYKEIKKRLAEAENKNGDGLYETMVRLKELRSANAKKDEQIKILNQKLSLLQTGLGEDDLSDKSTSTESQRLERQEKQDGNTTAKYSLKSDAKPLYKHLREIHIELAVWLEKSVLLKDDLKSRFSSLCDIQEEISAALKESAEDDDFKFTSYQAAKFQGEILNMKQENNKVADELQAGLDHVTTLQLEVENTLAKLNEEFKLAGSKNHQNIQLERSDSRNRVPLRSFIFGAKPKKQKHSIFSCVHPVLQTKYNGFKAGINV</sequence>
<organism evidence="5 7">
    <name type="scientific">Hevea brasiliensis</name>
    <name type="common">Para rubber tree</name>
    <name type="synonym">Siphonia brasiliensis</name>
    <dbReference type="NCBI Taxonomy" id="3981"/>
    <lineage>
        <taxon>Eukaryota</taxon>
        <taxon>Viridiplantae</taxon>
        <taxon>Streptophyta</taxon>
        <taxon>Embryophyta</taxon>
        <taxon>Tracheophyta</taxon>
        <taxon>Spermatophyta</taxon>
        <taxon>Magnoliopsida</taxon>
        <taxon>eudicotyledons</taxon>
        <taxon>Gunneridae</taxon>
        <taxon>Pentapetalae</taxon>
        <taxon>rosids</taxon>
        <taxon>fabids</taxon>
        <taxon>Malpighiales</taxon>
        <taxon>Euphorbiaceae</taxon>
        <taxon>Crotonoideae</taxon>
        <taxon>Micrandreae</taxon>
        <taxon>Hevea</taxon>
    </lineage>
</organism>
<feature type="compositionally biased region" description="Basic and acidic residues" evidence="2">
    <location>
        <begin position="546"/>
        <end position="572"/>
    </location>
</feature>
<feature type="coiled-coil region" evidence="1">
    <location>
        <begin position="92"/>
        <end position="133"/>
    </location>
</feature>
<evidence type="ECO:0000259" key="4">
    <source>
        <dbReference type="Pfam" id="PF25014"/>
    </source>
</evidence>
<dbReference type="InterPro" id="IPR056889">
    <property type="entry name" value="NET2A-D/KIP1-like_C"/>
</dbReference>
<keyword evidence="1" id="KW-0175">Coiled coil</keyword>
<evidence type="ECO:0000256" key="2">
    <source>
        <dbReference type="SAM" id="MobiDB-lite"/>
    </source>
</evidence>
<comment type="caution">
    <text evidence="5">The sequence shown here is derived from an EMBL/GenBank/DDBJ whole genome shotgun (WGS) entry which is preliminary data.</text>
</comment>
<accession>A0A6A6K6S6</accession>
<evidence type="ECO:0000259" key="3">
    <source>
        <dbReference type="Pfam" id="PF24918"/>
    </source>
</evidence>
<reference evidence="5 7" key="1">
    <citation type="journal article" date="2020" name="Mol. Plant">
        <title>The Chromosome-Based Rubber Tree Genome Provides New Insights into Spurge Genome Evolution and Rubber Biosynthesis.</title>
        <authorList>
            <person name="Liu J."/>
            <person name="Shi C."/>
            <person name="Shi C.C."/>
            <person name="Li W."/>
            <person name="Zhang Q.J."/>
            <person name="Zhang Y."/>
            <person name="Li K."/>
            <person name="Lu H.F."/>
            <person name="Shi C."/>
            <person name="Zhu S.T."/>
            <person name="Xiao Z.Y."/>
            <person name="Nan H."/>
            <person name="Yue Y."/>
            <person name="Zhu X.G."/>
            <person name="Wu Y."/>
            <person name="Hong X.N."/>
            <person name="Fan G.Y."/>
            <person name="Tong Y."/>
            <person name="Zhang D."/>
            <person name="Mao C.L."/>
            <person name="Liu Y.L."/>
            <person name="Hao S.J."/>
            <person name="Liu W.Q."/>
            <person name="Lv M.Q."/>
            <person name="Zhang H.B."/>
            <person name="Liu Y."/>
            <person name="Hu-Tang G.R."/>
            <person name="Wang J.P."/>
            <person name="Wang J.H."/>
            <person name="Sun Y.H."/>
            <person name="Ni S.B."/>
            <person name="Chen W.B."/>
            <person name="Zhang X.C."/>
            <person name="Jiao Y.N."/>
            <person name="Eichler E.E."/>
            <person name="Li G.H."/>
            <person name="Liu X."/>
            <person name="Gao L.Z."/>
        </authorList>
    </citation>
    <scope>NUCLEOTIDE SEQUENCE [LARGE SCALE GENOMIC DNA]</scope>
    <source>
        <strain evidence="7">cv. GT1</strain>
        <tissue evidence="5">Leaf</tissue>
    </source>
</reference>
<name>A0A6A6K6S6_HEVBR</name>
<dbReference type="PANTHER" id="PTHR31631:SF0">
    <property type="entry name" value="PROTEIN NETWORKED 2D"/>
    <property type="match status" value="1"/>
</dbReference>
<evidence type="ECO:0000256" key="1">
    <source>
        <dbReference type="SAM" id="Coils"/>
    </source>
</evidence>
<feature type="region of interest" description="Disordered" evidence="2">
    <location>
        <begin position="414"/>
        <end position="601"/>
    </location>
</feature>
<protein>
    <recommendedName>
        <fullName evidence="8">NAB domain-containing protein</fullName>
    </recommendedName>
</protein>
<feature type="coiled-coil region" evidence="1">
    <location>
        <begin position="643"/>
        <end position="695"/>
    </location>
</feature>
<dbReference type="EMBL" id="JAAGAX010000018">
    <property type="protein sequence ID" value="KAF2283893.1"/>
    <property type="molecule type" value="Genomic_DNA"/>
</dbReference>
<feature type="compositionally biased region" description="Basic and acidic residues" evidence="2">
    <location>
        <begin position="429"/>
        <end position="443"/>
    </location>
</feature>
<gene>
    <name evidence="5" type="ORF">GH714_016902</name>
    <name evidence="6" type="ORF">GH714_016953</name>
</gene>
<feature type="compositionally biased region" description="Basic and acidic residues" evidence="2">
    <location>
        <begin position="452"/>
        <end position="462"/>
    </location>
</feature>
<dbReference type="Pfam" id="PF24918">
    <property type="entry name" value="NET2A_C"/>
    <property type="match status" value="1"/>
</dbReference>
<feature type="compositionally biased region" description="Basic and acidic residues" evidence="2">
    <location>
        <begin position="491"/>
        <end position="512"/>
    </location>
</feature>
<feature type="region of interest" description="Disordered" evidence="2">
    <location>
        <begin position="378"/>
        <end position="401"/>
    </location>
</feature>
<evidence type="ECO:0008006" key="8">
    <source>
        <dbReference type="Google" id="ProtNLM"/>
    </source>
</evidence>
<feature type="compositionally biased region" description="Basic and acidic residues" evidence="2">
    <location>
        <begin position="584"/>
        <end position="600"/>
    </location>
</feature>
<evidence type="ECO:0000313" key="7">
    <source>
        <dbReference type="Proteomes" id="UP000467840"/>
    </source>
</evidence>
<evidence type="ECO:0000313" key="6">
    <source>
        <dbReference type="EMBL" id="KAF2283893.1"/>
    </source>
</evidence>
<feature type="region of interest" description="Disordered" evidence="2">
    <location>
        <begin position="706"/>
        <end position="732"/>
    </location>
</feature>
<dbReference type="Pfam" id="PF25014">
    <property type="entry name" value="NET2A"/>
    <property type="match status" value="1"/>
</dbReference>